<gene>
    <name evidence="1" type="ORF">FDENT_11431</name>
</gene>
<sequence length="197" mass="22675">MQSHTIRNYTGLHFAIPPNTWAGTASEFIDVSKDLIIIVSGLPAPTTWQTFPTVESIGALYEYDPSGNLSHSSPGFTPAAPRFPLGFRAEFLQPFPRLRVLYIIVKPQDIIEQVVNPQQSTMTNYHRDYTQTVHQFPPKTFNTRLRIYYEMPEMRCTGLEFIYEWIKQTSAVVPSLVIRVMTWKYAPGVRGRFDRDE</sequence>
<dbReference type="AlphaFoldDB" id="A0A8H5THU4"/>
<name>A0A8H5THU4_9HYPO</name>
<comment type="caution">
    <text evidence="1">The sequence shown here is derived from an EMBL/GenBank/DDBJ whole genome shotgun (WGS) entry which is preliminary data.</text>
</comment>
<organism evidence="1 2">
    <name type="scientific">Fusarium denticulatum</name>
    <dbReference type="NCBI Taxonomy" id="48507"/>
    <lineage>
        <taxon>Eukaryota</taxon>
        <taxon>Fungi</taxon>
        <taxon>Dikarya</taxon>
        <taxon>Ascomycota</taxon>
        <taxon>Pezizomycotina</taxon>
        <taxon>Sordariomycetes</taxon>
        <taxon>Hypocreomycetidae</taxon>
        <taxon>Hypocreales</taxon>
        <taxon>Nectriaceae</taxon>
        <taxon>Fusarium</taxon>
        <taxon>Fusarium fujikuroi species complex</taxon>
    </lineage>
</organism>
<evidence type="ECO:0000313" key="1">
    <source>
        <dbReference type="EMBL" id="KAF5669793.1"/>
    </source>
</evidence>
<dbReference type="Proteomes" id="UP000562682">
    <property type="component" value="Unassembled WGS sequence"/>
</dbReference>
<dbReference type="EMBL" id="JAAOAK010000372">
    <property type="protein sequence ID" value="KAF5669793.1"/>
    <property type="molecule type" value="Genomic_DNA"/>
</dbReference>
<reference evidence="1 2" key="1">
    <citation type="submission" date="2020-05" db="EMBL/GenBank/DDBJ databases">
        <title>Identification and distribution of gene clusters putatively required for synthesis of sphingolipid metabolism inhibitors in phylogenetically diverse species of the filamentous fungus Fusarium.</title>
        <authorList>
            <person name="Kim H.-S."/>
            <person name="Busman M."/>
            <person name="Brown D.W."/>
            <person name="Divon H."/>
            <person name="Uhlig S."/>
            <person name="Proctor R.H."/>
        </authorList>
    </citation>
    <scope>NUCLEOTIDE SEQUENCE [LARGE SCALE GENOMIC DNA]</scope>
    <source>
        <strain evidence="1 2">NRRL 25311</strain>
    </source>
</reference>
<accession>A0A8H5THU4</accession>
<keyword evidence="2" id="KW-1185">Reference proteome</keyword>
<evidence type="ECO:0000313" key="2">
    <source>
        <dbReference type="Proteomes" id="UP000562682"/>
    </source>
</evidence>
<proteinExistence type="predicted"/>
<protein>
    <submittedName>
        <fullName evidence="1">Uncharacterized protein</fullName>
    </submittedName>
</protein>